<reference evidence="2 3" key="1">
    <citation type="submission" date="2018-10" db="EMBL/GenBank/DDBJ databases">
        <authorList>
            <consortium name="Pathogen Informatics"/>
        </authorList>
    </citation>
    <scope>NUCLEOTIDE SEQUENCE [LARGE SCALE GENOMIC DNA]</scope>
</reference>
<feature type="region of interest" description="Disordered" evidence="1">
    <location>
        <begin position="187"/>
        <end position="252"/>
    </location>
</feature>
<keyword evidence="3" id="KW-1185">Reference proteome</keyword>
<dbReference type="OrthoDB" id="205662at2759"/>
<dbReference type="AlphaFoldDB" id="A0A3P6HKZ8"/>
<protein>
    <submittedName>
        <fullName evidence="2">Uncharacterized protein</fullName>
    </submittedName>
</protein>
<organism evidence="2 3">
    <name type="scientific">Mesocestoides corti</name>
    <name type="common">Flatworm</name>
    <dbReference type="NCBI Taxonomy" id="53468"/>
    <lineage>
        <taxon>Eukaryota</taxon>
        <taxon>Metazoa</taxon>
        <taxon>Spiralia</taxon>
        <taxon>Lophotrochozoa</taxon>
        <taxon>Platyhelminthes</taxon>
        <taxon>Cestoda</taxon>
        <taxon>Eucestoda</taxon>
        <taxon>Cyclophyllidea</taxon>
        <taxon>Mesocestoididae</taxon>
        <taxon>Mesocestoides</taxon>
    </lineage>
</organism>
<proteinExistence type="predicted"/>
<dbReference type="GO" id="GO:0007051">
    <property type="term" value="P:spindle organization"/>
    <property type="evidence" value="ECO:0007669"/>
    <property type="project" value="InterPro"/>
</dbReference>
<dbReference type="GO" id="GO:0051010">
    <property type="term" value="F:microtubule plus-end binding"/>
    <property type="evidence" value="ECO:0007669"/>
    <property type="project" value="InterPro"/>
</dbReference>
<dbReference type="GO" id="GO:0030951">
    <property type="term" value="P:establishment or maintenance of microtubule cytoskeleton polarity"/>
    <property type="evidence" value="ECO:0007669"/>
    <property type="project" value="InterPro"/>
</dbReference>
<gene>
    <name evidence="2" type="ORF">MCOS_LOCUS2009</name>
</gene>
<dbReference type="PANTHER" id="PTHR12609">
    <property type="entry name" value="MICROTUBULE ASSOCIATED PROTEIN XMAP215"/>
    <property type="match status" value="1"/>
</dbReference>
<evidence type="ECO:0000313" key="2">
    <source>
        <dbReference type="EMBL" id="VDD76006.1"/>
    </source>
</evidence>
<dbReference type="GO" id="GO:0046785">
    <property type="term" value="P:microtubule polymerization"/>
    <property type="evidence" value="ECO:0007669"/>
    <property type="project" value="InterPro"/>
</dbReference>
<sequence>MESYMIRTLKALANANGGKLPQAIQAAQKQPSVPPKATVLNPETRSKLIALFDKIFTSKDESYIEELYDFTVQYPDLDLQPFLADSTPFFQTYIHQALYNVGLKRAQTRVKQASNANVNGVRETQDSHFENVLNERLLKVINGGSSKTPRVFDRVPPSFTEELTRQPANPKLFMDRLATLRKELGLESKLSETTQDVESEGGERSSGAVGMENTLRDAAQARNEGGASAPTGGLEGDPAADSGGGGMSRNELMAIRRRLEMIKNAQSRG</sequence>
<dbReference type="Proteomes" id="UP000267029">
    <property type="component" value="Unassembled WGS sequence"/>
</dbReference>
<evidence type="ECO:0000313" key="3">
    <source>
        <dbReference type="Proteomes" id="UP000267029"/>
    </source>
</evidence>
<evidence type="ECO:0000256" key="1">
    <source>
        <dbReference type="SAM" id="MobiDB-lite"/>
    </source>
</evidence>
<accession>A0A3P6HKZ8</accession>
<dbReference type="GO" id="GO:0061863">
    <property type="term" value="F:microtubule plus end polymerase"/>
    <property type="evidence" value="ECO:0007669"/>
    <property type="project" value="InterPro"/>
</dbReference>
<dbReference type="STRING" id="53468.A0A3P6HKZ8"/>
<name>A0A3P6HKZ8_MESCO</name>
<dbReference type="EMBL" id="UXSR01000299">
    <property type="protein sequence ID" value="VDD76006.1"/>
    <property type="molecule type" value="Genomic_DNA"/>
</dbReference>
<dbReference type="InterPro" id="IPR045110">
    <property type="entry name" value="XMAP215"/>
</dbReference>